<evidence type="ECO:0000313" key="2">
    <source>
        <dbReference type="EMBL" id="KAH0504297.1"/>
    </source>
</evidence>
<accession>A0A8J6G4H5</accession>
<dbReference type="AlphaFoldDB" id="A0A8J6G4H5"/>
<proteinExistence type="predicted"/>
<name>A0A8J6G4H5_MICOH</name>
<comment type="caution">
    <text evidence="2">The sequence shown here is derived from an EMBL/GenBank/DDBJ whole genome shotgun (WGS) entry which is preliminary data.</text>
</comment>
<evidence type="ECO:0000313" key="3">
    <source>
        <dbReference type="Proteomes" id="UP000710432"/>
    </source>
</evidence>
<dbReference type="PANTHER" id="PTHR33767">
    <property type="entry name" value="LEUCINE RICH ADAPTOR PROTEIN 1-LIKE"/>
    <property type="match status" value="1"/>
</dbReference>
<dbReference type="GO" id="GO:0043123">
    <property type="term" value="P:positive regulation of canonical NF-kappaB signal transduction"/>
    <property type="evidence" value="ECO:0007669"/>
    <property type="project" value="InterPro"/>
</dbReference>
<sequence>MEGTAESQTPDLRDVEGKVGRKTPEGLLRGLRGEWELGTSGDLLLPGAPSTGHSLGDKIMALRMELRREDPRELDLRVWSPSPVLAWAHMEGTAESQTPDLRDVEGKVGRKTPEGLLRGLRGEWELGTSGDLLLPGAPSTGHSLGDKIMALRMELAYLRAIDVKILQQLVTLNEGIEAVRWLLEERGTLTSHCSSLTSSQYSLTGGSPGRSRRGSWDSLPDTSSTDRLDSVSIGSFLDTVAPKELDEQGPPGPSCPEIDWAKVIPSEARTEVDVTSTKLGSLMAPWKLPGDEPQGGPPELSEDDNVKQGFEAHWFWGQCQDDVTFL</sequence>
<feature type="region of interest" description="Disordered" evidence="1">
    <location>
        <begin position="283"/>
        <end position="304"/>
    </location>
</feature>
<dbReference type="Proteomes" id="UP000710432">
    <property type="component" value="Unassembled WGS sequence"/>
</dbReference>
<protein>
    <submittedName>
        <fullName evidence="2">Leucine rich adaptor protein 1</fullName>
    </submittedName>
</protein>
<dbReference type="InterPro" id="IPR039499">
    <property type="entry name" value="LURA1/LRA25"/>
</dbReference>
<evidence type="ECO:0000256" key="1">
    <source>
        <dbReference type="SAM" id="MobiDB-lite"/>
    </source>
</evidence>
<dbReference type="GO" id="GO:0001819">
    <property type="term" value="P:positive regulation of cytokine production"/>
    <property type="evidence" value="ECO:0007669"/>
    <property type="project" value="TreeGrafter"/>
</dbReference>
<dbReference type="InterPro" id="IPR037443">
    <property type="entry name" value="LURAP1"/>
</dbReference>
<dbReference type="PANTHER" id="PTHR33767:SF2">
    <property type="entry name" value="LEUCINE RICH ADAPTOR PROTEIN 1"/>
    <property type="match status" value="1"/>
</dbReference>
<gene>
    <name evidence="2" type="ORF">LTLLF_183190</name>
</gene>
<reference evidence="2" key="1">
    <citation type="submission" date="2020-03" db="EMBL/GenBank/DDBJ databases">
        <title>Studies in the Genomics of Life Span.</title>
        <authorList>
            <person name="Glass D."/>
        </authorList>
    </citation>
    <scope>NUCLEOTIDE SEQUENCE</scope>
    <source>
        <strain evidence="2">LTLLF</strain>
        <tissue evidence="2">Muscle</tissue>
    </source>
</reference>
<organism evidence="2 3">
    <name type="scientific">Microtus ochrogaster</name>
    <name type="common">Prairie vole</name>
    <dbReference type="NCBI Taxonomy" id="79684"/>
    <lineage>
        <taxon>Eukaryota</taxon>
        <taxon>Metazoa</taxon>
        <taxon>Chordata</taxon>
        <taxon>Craniata</taxon>
        <taxon>Vertebrata</taxon>
        <taxon>Euteleostomi</taxon>
        <taxon>Mammalia</taxon>
        <taxon>Eutheria</taxon>
        <taxon>Euarchontoglires</taxon>
        <taxon>Glires</taxon>
        <taxon>Rodentia</taxon>
        <taxon>Myomorpha</taxon>
        <taxon>Muroidea</taxon>
        <taxon>Cricetidae</taxon>
        <taxon>Arvicolinae</taxon>
        <taxon>Microtus</taxon>
    </lineage>
</organism>
<feature type="region of interest" description="Disordered" evidence="1">
    <location>
        <begin position="197"/>
        <end position="229"/>
    </location>
</feature>
<dbReference type="EMBL" id="JAATJU010025130">
    <property type="protein sequence ID" value="KAH0504297.1"/>
    <property type="molecule type" value="Genomic_DNA"/>
</dbReference>
<dbReference type="Pfam" id="PF14854">
    <property type="entry name" value="LURAP"/>
    <property type="match status" value="1"/>
</dbReference>